<reference evidence="2" key="1">
    <citation type="submission" date="2021-02" db="EMBL/GenBank/DDBJ databases">
        <title>Genome sequence Cadophora malorum strain M34.</title>
        <authorList>
            <person name="Stefanovic E."/>
            <person name="Vu D."/>
            <person name="Scully C."/>
            <person name="Dijksterhuis J."/>
            <person name="Roader J."/>
            <person name="Houbraken J."/>
        </authorList>
    </citation>
    <scope>NUCLEOTIDE SEQUENCE</scope>
    <source>
        <strain evidence="2">M34</strain>
    </source>
</reference>
<gene>
    <name evidence="2" type="ORF">IFR04_013282</name>
</gene>
<accession>A0A8H7T2T3</accession>
<proteinExistence type="predicted"/>
<sequence length="466" mass="52477">MASNENQSTDGTQHLSEFKQNMKKVMDEWKDHRANEGRPVTRDELHGMKAFWKSKLKEVRLEYPGQEYLQVCYAEGRTCMHYGDHANLDGFRPRPIPLTPHQIAKRQKSKNLFANNQIGGSTANTTGNGSTSGPDAAKEPGKAGGPSEQKIQENARRALETAEKKSAKLRSGLLGQRSRSLTSGMVSAADKLSLYLREQYGLRHVGKWNDWAGLPFKKRRITEDRARYANVLNTDWHAGELKWIDDSFRELVGLGWYHKLARMHNPKESEVWVEKEVERLRMADWKSAKLTDDEIVALLAAEHMIGHHDEQVKKEKEKAAFSRTMDGLGEELRKLSIDDSGDSDSDSDGKEADEQQRTKKRKFDESEGSDSDTDSKVPSAIERRPKRACRNAASLISPDGDTSKPMASENNAGGNLAHVPGGNETWTEEIQFADDENENGEEKQEGIETKIKTMDSVKIKEEPQDE</sequence>
<dbReference type="Proteomes" id="UP000664132">
    <property type="component" value="Unassembled WGS sequence"/>
</dbReference>
<protein>
    <submittedName>
        <fullName evidence="2">Uncharacterized protein</fullName>
    </submittedName>
</protein>
<dbReference type="OrthoDB" id="10666223at2759"/>
<feature type="compositionally biased region" description="Low complexity" evidence="1">
    <location>
        <begin position="119"/>
        <end position="133"/>
    </location>
</feature>
<name>A0A8H7T2T3_9HELO</name>
<feature type="compositionally biased region" description="Basic and acidic residues" evidence="1">
    <location>
        <begin position="150"/>
        <end position="164"/>
    </location>
</feature>
<evidence type="ECO:0000313" key="3">
    <source>
        <dbReference type="Proteomes" id="UP000664132"/>
    </source>
</evidence>
<feature type="region of interest" description="Disordered" evidence="1">
    <location>
        <begin position="116"/>
        <end position="164"/>
    </location>
</feature>
<comment type="caution">
    <text evidence="2">The sequence shown here is derived from an EMBL/GenBank/DDBJ whole genome shotgun (WGS) entry which is preliminary data.</text>
</comment>
<keyword evidence="3" id="KW-1185">Reference proteome</keyword>
<dbReference type="AlphaFoldDB" id="A0A8H7T2T3"/>
<organism evidence="2 3">
    <name type="scientific">Cadophora malorum</name>
    <dbReference type="NCBI Taxonomy" id="108018"/>
    <lineage>
        <taxon>Eukaryota</taxon>
        <taxon>Fungi</taxon>
        <taxon>Dikarya</taxon>
        <taxon>Ascomycota</taxon>
        <taxon>Pezizomycotina</taxon>
        <taxon>Leotiomycetes</taxon>
        <taxon>Helotiales</taxon>
        <taxon>Ploettnerulaceae</taxon>
        <taxon>Cadophora</taxon>
    </lineage>
</organism>
<dbReference type="EMBL" id="JAFJYH010000306">
    <property type="protein sequence ID" value="KAG4413580.1"/>
    <property type="molecule type" value="Genomic_DNA"/>
</dbReference>
<evidence type="ECO:0000313" key="2">
    <source>
        <dbReference type="EMBL" id="KAG4413580.1"/>
    </source>
</evidence>
<feature type="region of interest" description="Disordered" evidence="1">
    <location>
        <begin position="332"/>
        <end position="466"/>
    </location>
</feature>
<feature type="compositionally biased region" description="Basic and acidic residues" evidence="1">
    <location>
        <begin position="440"/>
        <end position="466"/>
    </location>
</feature>
<feature type="compositionally biased region" description="Basic and acidic residues" evidence="1">
    <location>
        <begin position="347"/>
        <end position="365"/>
    </location>
</feature>
<evidence type="ECO:0000256" key="1">
    <source>
        <dbReference type="SAM" id="MobiDB-lite"/>
    </source>
</evidence>